<evidence type="ECO:0000256" key="3">
    <source>
        <dbReference type="ARBA" id="ARBA00022989"/>
    </source>
</evidence>
<dbReference type="PANTHER" id="PTHR46641">
    <property type="entry name" value="FMRFAMIDE RECEPTOR-RELATED"/>
    <property type="match status" value="1"/>
</dbReference>
<evidence type="ECO:0000256" key="1">
    <source>
        <dbReference type="ARBA" id="ARBA00004370"/>
    </source>
</evidence>
<evidence type="ECO:0000256" key="4">
    <source>
        <dbReference type="ARBA" id="ARBA00023136"/>
    </source>
</evidence>
<dbReference type="Proteomes" id="UP000663845">
    <property type="component" value="Unassembled WGS sequence"/>
</dbReference>
<organism evidence="7 9">
    <name type="scientific">Adineta steineri</name>
    <dbReference type="NCBI Taxonomy" id="433720"/>
    <lineage>
        <taxon>Eukaryota</taxon>
        <taxon>Metazoa</taxon>
        <taxon>Spiralia</taxon>
        <taxon>Gnathifera</taxon>
        <taxon>Rotifera</taxon>
        <taxon>Eurotatoria</taxon>
        <taxon>Bdelloidea</taxon>
        <taxon>Adinetida</taxon>
        <taxon>Adinetidae</taxon>
        <taxon>Adineta</taxon>
    </lineage>
</organism>
<gene>
    <name evidence="7" type="ORF">JYZ213_LOCUS28238</name>
    <name evidence="8" type="ORF">OXD698_LOCUS35357</name>
</gene>
<feature type="transmembrane region" description="Helical" evidence="5">
    <location>
        <begin position="74"/>
        <end position="92"/>
    </location>
</feature>
<feature type="domain" description="G-protein coupled receptors family 1 profile" evidence="6">
    <location>
        <begin position="58"/>
        <end position="324"/>
    </location>
</feature>
<reference evidence="7" key="1">
    <citation type="submission" date="2021-02" db="EMBL/GenBank/DDBJ databases">
        <authorList>
            <person name="Nowell W R."/>
        </authorList>
    </citation>
    <scope>NUCLEOTIDE SEQUENCE</scope>
</reference>
<dbReference type="Proteomes" id="UP000663844">
    <property type="component" value="Unassembled WGS sequence"/>
</dbReference>
<evidence type="ECO:0000259" key="6">
    <source>
        <dbReference type="PROSITE" id="PS50262"/>
    </source>
</evidence>
<dbReference type="Gene3D" id="1.20.1070.10">
    <property type="entry name" value="Rhodopsin 7-helix transmembrane proteins"/>
    <property type="match status" value="1"/>
</dbReference>
<feature type="transmembrane region" description="Helical" evidence="5">
    <location>
        <begin position="98"/>
        <end position="118"/>
    </location>
</feature>
<proteinExistence type="predicted"/>
<protein>
    <recommendedName>
        <fullName evidence="6">G-protein coupled receptors family 1 profile domain-containing protein</fullName>
    </recommendedName>
</protein>
<dbReference type="InterPro" id="IPR052954">
    <property type="entry name" value="GPCR-Ligand_Int"/>
</dbReference>
<feature type="transmembrane region" description="Helical" evidence="5">
    <location>
        <begin position="221"/>
        <end position="247"/>
    </location>
</feature>
<feature type="transmembrane region" description="Helical" evidence="5">
    <location>
        <begin position="167"/>
        <end position="187"/>
    </location>
</feature>
<sequence>MSDGEEFSFKIPCLFPMNETINDTRSSNIILEPPQSVLIAFHVGQIVSIFCIIFGILGNTALIFAIYRSSFSRFSYGLLLFFIAIFDIVRLISTAYYYLLQAQLIPLNLLTATIYIFFYRYSKNITNWLKVFLAIERLLAVKYWISNRYNVNSKNTTNIQRSRQKRILYLILFLFICTLISQHPNLITNRYLSIHLDPVRLFLMAIPNPNFYYGQYLFDGALFIIMSYIIIDDLLPVTLLIIFNTILLYKLRHLPSITSQKIAESIWILLFLTVFSIFVAPRSFIVFCNLYVDPKDVNNTIIAIVFHTFQGLEMLNHAITGYACFLSCRSLRKTLLDSIHTICKQLQTKSHRRDNPIALYIIEPSNIISKRP</sequence>
<feature type="transmembrane region" description="Helical" evidence="5">
    <location>
        <begin position="46"/>
        <end position="67"/>
    </location>
</feature>
<dbReference type="GO" id="GO:0016020">
    <property type="term" value="C:membrane"/>
    <property type="evidence" value="ECO:0007669"/>
    <property type="project" value="UniProtKB-SubCell"/>
</dbReference>
<dbReference type="AlphaFoldDB" id="A0A814Y654"/>
<evidence type="ECO:0000313" key="8">
    <source>
        <dbReference type="EMBL" id="CAF4099766.1"/>
    </source>
</evidence>
<keyword evidence="3 5" id="KW-1133">Transmembrane helix</keyword>
<comment type="caution">
    <text evidence="7">The sequence shown here is derived from an EMBL/GenBank/DDBJ whole genome shotgun (WGS) entry which is preliminary data.</text>
</comment>
<accession>A0A814Y654</accession>
<keyword evidence="4 5" id="KW-0472">Membrane</keyword>
<dbReference type="InterPro" id="IPR017452">
    <property type="entry name" value="GPCR_Rhodpsn_7TM"/>
</dbReference>
<dbReference type="EMBL" id="CAJNOG010000407">
    <property type="protein sequence ID" value="CAF1225401.1"/>
    <property type="molecule type" value="Genomic_DNA"/>
</dbReference>
<name>A0A814Y654_9BILA</name>
<dbReference type="PROSITE" id="PS50262">
    <property type="entry name" value="G_PROTEIN_RECEP_F1_2"/>
    <property type="match status" value="1"/>
</dbReference>
<evidence type="ECO:0000256" key="2">
    <source>
        <dbReference type="ARBA" id="ARBA00022692"/>
    </source>
</evidence>
<evidence type="ECO:0000313" key="7">
    <source>
        <dbReference type="EMBL" id="CAF1225401.1"/>
    </source>
</evidence>
<dbReference type="SUPFAM" id="SSF81321">
    <property type="entry name" value="Family A G protein-coupled receptor-like"/>
    <property type="match status" value="1"/>
</dbReference>
<keyword evidence="2 5" id="KW-0812">Transmembrane</keyword>
<comment type="subcellular location">
    <subcellularLocation>
        <location evidence="1">Membrane</location>
    </subcellularLocation>
</comment>
<evidence type="ECO:0000313" key="9">
    <source>
        <dbReference type="Proteomes" id="UP000663845"/>
    </source>
</evidence>
<feature type="transmembrane region" description="Helical" evidence="5">
    <location>
        <begin position="267"/>
        <end position="292"/>
    </location>
</feature>
<dbReference type="PANTHER" id="PTHR46641:SF2">
    <property type="entry name" value="FMRFAMIDE RECEPTOR"/>
    <property type="match status" value="1"/>
</dbReference>
<evidence type="ECO:0000256" key="5">
    <source>
        <dbReference type="SAM" id="Phobius"/>
    </source>
</evidence>
<dbReference type="EMBL" id="CAJOAZ010005434">
    <property type="protein sequence ID" value="CAF4099766.1"/>
    <property type="molecule type" value="Genomic_DNA"/>
</dbReference>